<dbReference type="CDD" id="cd00038">
    <property type="entry name" value="CAP_ED"/>
    <property type="match status" value="1"/>
</dbReference>
<feature type="transmembrane region" description="Helical" evidence="10">
    <location>
        <begin position="349"/>
        <end position="376"/>
    </location>
</feature>
<dbReference type="InterPro" id="IPR005821">
    <property type="entry name" value="Ion_trans_dom"/>
</dbReference>
<gene>
    <name evidence="12" type="ORF">Pfra01_001636300</name>
</gene>
<feature type="compositionally biased region" description="Polar residues" evidence="9">
    <location>
        <begin position="1062"/>
        <end position="1090"/>
    </location>
</feature>
<dbReference type="PROSITE" id="PS00889">
    <property type="entry name" value="CNMP_BINDING_2"/>
    <property type="match status" value="1"/>
</dbReference>
<feature type="compositionally biased region" description="Polar residues" evidence="9">
    <location>
        <begin position="809"/>
        <end position="820"/>
    </location>
</feature>
<feature type="domain" description="Cyclic nucleotide-binding" evidence="11">
    <location>
        <begin position="454"/>
        <end position="497"/>
    </location>
</feature>
<dbReference type="InterPro" id="IPR018490">
    <property type="entry name" value="cNMP-bd_dom_sf"/>
</dbReference>
<evidence type="ECO:0000256" key="10">
    <source>
        <dbReference type="SAM" id="Phobius"/>
    </source>
</evidence>
<dbReference type="Pfam" id="PF00027">
    <property type="entry name" value="cNMP_binding"/>
    <property type="match status" value="1"/>
</dbReference>
<dbReference type="Gene3D" id="1.10.287.70">
    <property type="match status" value="1"/>
</dbReference>
<keyword evidence="5" id="KW-0406">Ion transport</keyword>
<name>A0A9W6XU65_9STRA</name>
<feature type="transmembrane region" description="Helical" evidence="10">
    <location>
        <begin position="165"/>
        <end position="186"/>
    </location>
</feature>
<evidence type="ECO:0000313" key="12">
    <source>
        <dbReference type="EMBL" id="GMF45549.1"/>
    </source>
</evidence>
<feature type="transmembrane region" description="Helical" evidence="10">
    <location>
        <begin position="282"/>
        <end position="306"/>
    </location>
</feature>
<dbReference type="SUPFAM" id="SSF81324">
    <property type="entry name" value="Voltage-gated potassium channels"/>
    <property type="match status" value="1"/>
</dbReference>
<dbReference type="GO" id="GO:0016020">
    <property type="term" value="C:membrane"/>
    <property type="evidence" value="ECO:0007669"/>
    <property type="project" value="UniProtKB-SubCell"/>
</dbReference>
<dbReference type="InterPro" id="IPR018488">
    <property type="entry name" value="cNMP-bd_CS"/>
</dbReference>
<evidence type="ECO:0000256" key="1">
    <source>
        <dbReference type="ARBA" id="ARBA00004141"/>
    </source>
</evidence>
<evidence type="ECO:0000313" key="13">
    <source>
        <dbReference type="Proteomes" id="UP001165121"/>
    </source>
</evidence>
<organism evidence="12 13">
    <name type="scientific">Phytophthora fragariaefolia</name>
    <dbReference type="NCBI Taxonomy" id="1490495"/>
    <lineage>
        <taxon>Eukaryota</taxon>
        <taxon>Sar</taxon>
        <taxon>Stramenopiles</taxon>
        <taxon>Oomycota</taxon>
        <taxon>Peronosporomycetes</taxon>
        <taxon>Peronosporales</taxon>
        <taxon>Peronosporaceae</taxon>
        <taxon>Phytophthora</taxon>
    </lineage>
</organism>
<dbReference type="GO" id="GO:0044877">
    <property type="term" value="F:protein-containing complex binding"/>
    <property type="evidence" value="ECO:0007669"/>
    <property type="project" value="TreeGrafter"/>
</dbReference>
<dbReference type="EMBL" id="BSXT01001833">
    <property type="protein sequence ID" value="GMF45549.1"/>
    <property type="molecule type" value="Genomic_DNA"/>
</dbReference>
<proteinExistence type="predicted"/>
<dbReference type="GO" id="GO:0005221">
    <property type="term" value="F:intracellularly cyclic nucleotide-activated monoatomic cation channel activity"/>
    <property type="evidence" value="ECO:0007669"/>
    <property type="project" value="InterPro"/>
</dbReference>
<dbReference type="Gene3D" id="1.10.287.630">
    <property type="entry name" value="Helix hairpin bin"/>
    <property type="match status" value="1"/>
</dbReference>
<evidence type="ECO:0000259" key="11">
    <source>
        <dbReference type="PROSITE" id="PS50042"/>
    </source>
</evidence>
<evidence type="ECO:0000256" key="2">
    <source>
        <dbReference type="ARBA" id="ARBA00022448"/>
    </source>
</evidence>
<evidence type="ECO:0000256" key="7">
    <source>
        <dbReference type="ARBA" id="ARBA00023286"/>
    </source>
</evidence>
<feature type="domain" description="Cyclic nucleotide-binding" evidence="11">
    <location>
        <begin position="624"/>
        <end position="682"/>
    </location>
</feature>
<dbReference type="PANTHER" id="PTHR45638:SF11">
    <property type="entry name" value="CYCLIC NUCLEOTIDE-GATED CATION CHANNEL SUBUNIT A"/>
    <property type="match status" value="1"/>
</dbReference>
<dbReference type="Gene3D" id="2.60.120.10">
    <property type="entry name" value="Jelly Rolls"/>
    <property type="match status" value="1"/>
</dbReference>
<dbReference type="Pfam" id="PF00520">
    <property type="entry name" value="Ion_trans"/>
    <property type="match status" value="1"/>
</dbReference>
<evidence type="ECO:0000256" key="6">
    <source>
        <dbReference type="ARBA" id="ARBA00023136"/>
    </source>
</evidence>
<evidence type="ECO:0000256" key="4">
    <source>
        <dbReference type="ARBA" id="ARBA00022989"/>
    </source>
</evidence>
<dbReference type="AlphaFoldDB" id="A0A9W6XU65"/>
<comment type="caution">
    <text evidence="12">The sequence shown here is derived from an EMBL/GenBank/DDBJ whole genome shotgun (WGS) entry which is preliminary data.</text>
</comment>
<keyword evidence="6 10" id="KW-0472">Membrane</keyword>
<dbReference type="InterPro" id="IPR050866">
    <property type="entry name" value="CNG_cation_channel"/>
</dbReference>
<evidence type="ECO:0000256" key="5">
    <source>
        <dbReference type="ARBA" id="ARBA00023065"/>
    </source>
</evidence>
<evidence type="ECO:0000256" key="3">
    <source>
        <dbReference type="ARBA" id="ARBA00022692"/>
    </source>
</evidence>
<dbReference type="Proteomes" id="UP001165121">
    <property type="component" value="Unassembled WGS sequence"/>
</dbReference>
<feature type="compositionally biased region" description="Basic residues" evidence="9">
    <location>
        <begin position="1029"/>
        <end position="1039"/>
    </location>
</feature>
<keyword evidence="8" id="KW-0407">Ion channel</keyword>
<keyword evidence="7" id="KW-1071">Ligand-gated ion channel</keyword>
<keyword evidence="13" id="KW-1185">Reference proteome</keyword>
<dbReference type="SUPFAM" id="SSF51206">
    <property type="entry name" value="cAMP-binding domain-like"/>
    <property type="match status" value="1"/>
</dbReference>
<evidence type="ECO:0000256" key="8">
    <source>
        <dbReference type="ARBA" id="ARBA00023303"/>
    </source>
</evidence>
<keyword evidence="3 10" id="KW-0812">Transmembrane</keyword>
<accession>A0A9W6XU65</accession>
<feature type="region of interest" description="Disordered" evidence="9">
    <location>
        <begin position="785"/>
        <end position="823"/>
    </location>
</feature>
<dbReference type="PANTHER" id="PTHR45638">
    <property type="entry name" value="CYCLIC NUCLEOTIDE-GATED CATION CHANNEL SUBUNIT A"/>
    <property type="match status" value="1"/>
</dbReference>
<keyword evidence="4 10" id="KW-1133">Transmembrane helix</keyword>
<comment type="subcellular location">
    <subcellularLocation>
        <location evidence="1">Membrane</location>
        <topology evidence="1">Multi-pass membrane protein</topology>
    </subcellularLocation>
</comment>
<reference evidence="12" key="1">
    <citation type="submission" date="2023-04" db="EMBL/GenBank/DDBJ databases">
        <title>Phytophthora fragariaefolia NBRC 109709.</title>
        <authorList>
            <person name="Ichikawa N."/>
            <person name="Sato H."/>
            <person name="Tonouchi N."/>
        </authorList>
    </citation>
    <scope>NUCLEOTIDE SEQUENCE</scope>
    <source>
        <strain evidence="12">NBRC 109709</strain>
    </source>
</reference>
<dbReference type="InterPro" id="IPR000595">
    <property type="entry name" value="cNMP-bd_dom"/>
</dbReference>
<protein>
    <submittedName>
        <fullName evidence="12">Unnamed protein product</fullName>
    </submittedName>
</protein>
<feature type="region of interest" description="Disordered" evidence="9">
    <location>
        <begin position="543"/>
        <end position="565"/>
    </location>
</feature>
<feature type="transmembrane region" description="Helical" evidence="10">
    <location>
        <begin position="133"/>
        <end position="153"/>
    </location>
</feature>
<dbReference type="InterPro" id="IPR014710">
    <property type="entry name" value="RmlC-like_jellyroll"/>
</dbReference>
<feature type="compositionally biased region" description="Acidic residues" evidence="9">
    <location>
        <begin position="544"/>
        <end position="560"/>
    </location>
</feature>
<feature type="region of interest" description="Disordered" evidence="9">
    <location>
        <begin position="1029"/>
        <end position="1090"/>
    </location>
</feature>
<sequence length="1090" mass="123454">MWSMVLPACHSSIHHPAMNGPSQVIVDRPPVTKRAQPVGVLTRQTSARNVYKLKEKAANHDAIMKRFNLRKMSSGLNISTAFGRAIIDKTTRDYHRRFSLHRLIRYMTNAKTRQKMFRTLTSPITPKGWASTVYGIIMLVVHHFQWIYLPLFACYYSDGTSTTSAIAISLESFYLLNLLLHFNTAYVKQGLLITSRRKIARHYIRTWFTFDLLSAIPVQVGHCITSGSVQSTSNFVRGIQITFMVLRLLRVTFLEKDTMVARVMRVANRLTEWARYSRYSHLLGIAQLMWFVLLIAHYMACFWHLVSSGNGSHDVQTGTVGQKYIADYYYAVSLIQGQGNSGGTWGEDLFSSVAIIVGSVILAIVFGNVAMLVSNFNANTTNYHRKMEAVYETMKKMDLPLRLRDRINEYYKHAWLEYEALDGNVSKFQHELTHTLGIEVGLYKHMDLVVKVPFWKDCTPDFLTQIVQNLDVRVYMPDDYVVRRRETGNEMMMINRGYCKLSKPSASSKVEEADTSLSCAHKTMFSSHDFDLASEIEHRHISENDEDDSDDEVSSDDEEQGFFGSGMFGSSVDSRRHSGNAFGLSDDQASNFTDVRRFHNAHARRPSYPNDVGAKKPKKYREYLHPGQVFGEMSLLMNYKRTANIRAITFVEMCILGRKQFQQIISRYPEDRRRVLTAMLESCIEKKVIPLPWEKIIEEVSAKRHSRGKKDISRASVIATMTAKEAARILVEAIDINAPDETIKYGFQSCGEGFIEDSSLRQANEADVKISETLQRRRSSIRSLKNIPAPSAITESTDGTVPSERKSLTDTNSDTVSASPSEPHCDKTLANLLLVVENMAGSLARLQQDLSDLRKRDSRCRRCECCEPHYYFATQRATSPGVDVDSVTNITKEEYQDQTARKASLVASQAPLNKRLNKRLSHRSSDSKIQHGFLRKIKSKIQENNPDQTSPKRENTVARPTQTPRTEVVVVSTTNEITPDPQVGRYPPSLSGRSKAARNPTLLDILWKRSNTIGDLLKHTDEERQAARLRRQIRTRRSLPSKPGTGLEDGNDDAPVQAIPGDTSSNDDALRTASQLPHSRRSAVNTELWS</sequence>
<dbReference type="PROSITE" id="PS50042">
    <property type="entry name" value="CNMP_BINDING_3"/>
    <property type="match status" value="2"/>
</dbReference>
<feature type="region of interest" description="Disordered" evidence="9">
    <location>
        <begin position="938"/>
        <end position="995"/>
    </location>
</feature>
<dbReference type="OrthoDB" id="421226at2759"/>
<feature type="compositionally biased region" description="Polar residues" evidence="9">
    <location>
        <begin position="958"/>
        <end position="977"/>
    </location>
</feature>
<keyword evidence="2" id="KW-0813">Transport</keyword>
<evidence type="ECO:0000256" key="9">
    <source>
        <dbReference type="SAM" id="MobiDB-lite"/>
    </source>
</evidence>